<dbReference type="GO" id="GO:0005634">
    <property type="term" value="C:nucleus"/>
    <property type="evidence" value="ECO:0007669"/>
    <property type="project" value="TreeGrafter"/>
</dbReference>
<keyword evidence="1" id="KW-0175">Coiled coil</keyword>
<keyword evidence="4" id="KW-1185">Reference proteome</keyword>
<feature type="non-terminal residue" evidence="3">
    <location>
        <position position="233"/>
    </location>
</feature>
<feature type="coiled-coil region" evidence="1">
    <location>
        <begin position="17"/>
        <end position="79"/>
    </location>
</feature>
<dbReference type="InterPro" id="IPR040850">
    <property type="entry name" value="Knl1_RWD_C"/>
</dbReference>
<sequence length="233" mass="26898">MDLMGDIDQCLQEVDVLTSQQRVLEAEENKLKEIESETAQLKIQCDDMANKVSSLQEDNQEALKRIAVAKKEVEAVEDKITWMHSLTEWSLLDNTETQMDFGFLFGTIALQVKLTSPREEILEVALKSRIGEQSRPWAKFVHNLAMSSIDCDTLMRSYKDYSQLRLLLNDVSLVSLNCRLLVDELKLIHLQHHLTLTENRVTIVMKNREVLCKLQLDTEIKPNTYPDTPLHWT</sequence>
<evidence type="ECO:0000259" key="2">
    <source>
        <dbReference type="Pfam" id="PF18210"/>
    </source>
</evidence>
<comment type="caution">
    <text evidence="3">The sequence shown here is derived from an EMBL/GenBank/DDBJ whole genome shotgun (WGS) entry which is preliminary data.</text>
</comment>
<dbReference type="GO" id="GO:0034501">
    <property type="term" value="P:protein localization to kinetochore"/>
    <property type="evidence" value="ECO:0007669"/>
    <property type="project" value="InterPro"/>
</dbReference>
<dbReference type="PANTHER" id="PTHR16520:SF3">
    <property type="entry name" value="KINETOCHORE SCAFFOLD 1"/>
    <property type="match status" value="1"/>
</dbReference>
<evidence type="ECO:0000313" key="4">
    <source>
        <dbReference type="Proteomes" id="UP001497497"/>
    </source>
</evidence>
<dbReference type="GO" id="GO:0008608">
    <property type="term" value="P:attachment of spindle microtubules to kinetochore"/>
    <property type="evidence" value="ECO:0007669"/>
    <property type="project" value="InterPro"/>
</dbReference>
<dbReference type="Proteomes" id="UP001497497">
    <property type="component" value="Unassembled WGS sequence"/>
</dbReference>
<accession>A0AAV2IEG7</accession>
<dbReference type="EMBL" id="CAXITT010000698">
    <property type="protein sequence ID" value="CAL1545308.1"/>
    <property type="molecule type" value="Genomic_DNA"/>
</dbReference>
<gene>
    <name evidence="3" type="ORF">GSLYS_00018791001</name>
</gene>
<proteinExistence type="predicted"/>
<dbReference type="AlphaFoldDB" id="A0AAV2IEG7"/>
<evidence type="ECO:0000313" key="3">
    <source>
        <dbReference type="EMBL" id="CAL1545308.1"/>
    </source>
</evidence>
<dbReference type="InterPro" id="IPR037388">
    <property type="entry name" value="Blinkin"/>
</dbReference>
<dbReference type="Pfam" id="PF18210">
    <property type="entry name" value="Knl1_RWD_C"/>
    <property type="match status" value="1"/>
</dbReference>
<name>A0AAV2IEG7_LYMST</name>
<organism evidence="3 4">
    <name type="scientific">Lymnaea stagnalis</name>
    <name type="common">Great pond snail</name>
    <name type="synonym">Helix stagnalis</name>
    <dbReference type="NCBI Taxonomy" id="6523"/>
    <lineage>
        <taxon>Eukaryota</taxon>
        <taxon>Metazoa</taxon>
        <taxon>Spiralia</taxon>
        <taxon>Lophotrochozoa</taxon>
        <taxon>Mollusca</taxon>
        <taxon>Gastropoda</taxon>
        <taxon>Heterobranchia</taxon>
        <taxon>Euthyneura</taxon>
        <taxon>Panpulmonata</taxon>
        <taxon>Hygrophila</taxon>
        <taxon>Lymnaeoidea</taxon>
        <taxon>Lymnaeidae</taxon>
        <taxon>Lymnaea</taxon>
    </lineage>
</organism>
<feature type="domain" description="Knl1 C-terminal RWD" evidence="2">
    <location>
        <begin position="24"/>
        <end position="181"/>
    </location>
</feature>
<reference evidence="3 4" key="1">
    <citation type="submission" date="2024-04" db="EMBL/GenBank/DDBJ databases">
        <authorList>
            <consortium name="Genoscope - CEA"/>
            <person name="William W."/>
        </authorList>
    </citation>
    <scope>NUCLEOTIDE SEQUENCE [LARGE SCALE GENOMIC DNA]</scope>
</reference>
<protein>
    <recommendedName>
        <fullName evidence="2">Knl1 C-terminal RWD domain-containing protein</fullName>
    </recommendedName>
</protein>
<evidence type="ECO:0000256" key="1">
    <source>
        <dbReference type="SAM" id="Coils"/>
    </source>
</evidence>
<dbReference type="PANTHER" id="PTHR16520">
    <property type="entry name" value="KINETOCHORE SCAFFOLD 1"/>
    <property type="match status" value="1"/>
</dbReference>